<reference evidence="1" key="1">
    <citation type="submission" date="2021-10" db="EMBL/GenBank/DDBJ databases">
        <title>Melipona bicolor Genome sequencing and assembly.</title>
        <authorList>
            <person name="Araujo N.S."/>
            <person name="Arias M.C."/>
        </authorList>
    </citation>
    <scope>NUCLEOTIDE SEQUENCE</scope>
    <source>
        <strain evidence="1">USP_2M_L1-L4_2017</strain>
        <tissue evidence="1">Whole body</tissue>
    </source>
</reference>
<name>A0AA40G6Y1_9HYME</name>
<accession>A0AA40G6Y1</accession>
<gene>
    <name evidence="1" type="ORF">K0M31_016207</name>
</gene>
<keyword evidence="2" id="KW-1185">Reference proteome</keyword>
<sequence length="98" mass="11491">MYIKITMDGSIPPNTIYRRYPKERILGTNSLGLFQFRNRENSDSSPKPYRALVVEFISTRQSRSRWCFTDTMPRNATGYWLATACRRERSTYKVSVPS</sequence>
<evidence type="ECO:0000313" key="1">
    <source>
        <dbReference type="EMBL" id="KAK1132069.1"/>
    </source>
</evidence>
<comment type="caution">
    <text evidence="1">The sequence shown here is derived from an EMBL/GenBank/DDBJ whole genome shotgun (WGS) entry which is preliminary data.</text>
</comment>
<dbReference type="EMBL" id="JAHYIQ010000005">
    <property type="protein sequence ID" value="KAK1132069.1"/>
    <property type="molecule type" value="Genomic_DNA"/>
</dbReference>
<dbReference type="AlphaFoldDB" id="A0AA40G6Y1"/>
<organism evidence="1 2">
    <name type="scientific">Melipona bicolor</name>
    <dbReference type="NCBI Taxonomy" id="60889"/>
    <lineage>
        <taxon>Eukaryota</taxon>
        <taxon>Metazoa</taxon>
        <taxon>Ecdysozoa</taxon>
        <taxon>Arthropoda</taxon>
        <taxon>Hexapoda</taxon>
        <taxon>Insecta</taxon>
        <taxon>Pterygota</taxon>
        <taxon>Neoptera</taxon>
        <taxon>Endopterygota</taxon>
        <taxon>Hymenoptera</taxon>
        <taxon>Apocrita</taxon>
        <taxon>Aculeata</taxon>
        <taxon>Apoidea</taxon>
        <taxon>Anthophila</taxon>
        <taxon>Apidae</taxon>
        <taxon>Melipona</taxon>
    </lineage>
</organism>
<protein>
    <submittedName>
        <fullName evidence="1">Uncharacterized protein</fullName>
    </submittedName>
</protein>
<dbReference type="Proteomes" id="UP001177670">
    <property type="component" value="Unassembled WGS sequence"/>
</dbReference>
<evidence type="ECO:0000313" key="2">
    <source>
        <dbReference type="Proteomes" id="UP001177670"/>
    </source>
</evidence>
<proteinExistence type="predicted"/>